<dbReference type="InterPro" id="IPR011055">
    <property type="entry name" value="Dup_hybrid_motif"/>
</dbReference>
<dbReference type="GO" id="GO:0004222">
    <property type="term" value="F:metalloendopeptidase activity"/>
    <property type="evidence" value="ECO:0007669"/>
    <property type="project" value="TreeGrafter"/>
</dbReference>
<evidence type="ECO:0008006" key="6">
    <source>
        <dbReference type="Google" id="ProtNLM"/>
    </source>
</evidence>
<evidence type="ECO:0000259" key="2">
    <source>
        <dbReference type="Pfam" id="PF01551"/>
    </source>
</evidence>
<dbReference type="OrthoDB" id="9810477at2"/>
<organism evidence="4 5">
    <name type="scientific">Nonlabens arenilitoris</name>
    <dbReference type="NCBI Taxonomy" id="1217969"/>
    <lineage>
        <taxon>Bacteria</taxon>
        <taxon>Pseudomonadati</taxon>
        <taxon>Bacteroidota</taxon>
        <taxon>Flavobacteriia</taxon>
        <taxon>Flavobacteriales</taxon>
        <taxon>Flavobacteriaceae</taxon>
        <taxon>Nonlabens</taxon>
    </lineage>
</organism>
<feature type="domain" description="M23ase beta-sheet core" evidence="2">
    <location>
        <begin position="195"/>
        <end position="292"/>
    </location>
</feature>
<name>A0A2S7U8W2_9FLAO</name>
<comment type="caution">
    <text evidence="4">The sequence shown here is derived from an EMBL/GenBank/DDBJ whole genome shotgun (WGS) entry which is preliminary data.</text>
</comment>
<dbReference type="Gene3D" id="2.30.30.40">
    <property type="entry name" value="SH3 Domains"/>
    <property type="match status" value="1"/>
</dbReference>
<dbReference type="PANTHER" id="PTHR21666:SF268">
    <property type="entry name" value="PEPTIDASE M23 DOMAIN-CONTAINING PROTEIN"/>
    <property type="match status" value="1"/>
</dbReference>
<sequence length="372" mass="41475">MQFIKKYWLSTSILITIIGLLITYAVKPSLFDFILKPSQRTIYERNFKDSPEKLLRWNNLLSNAVKDQVVVNNSIAEQVVTSNEKPFTAGYLINLKLGEVLMSTVDLQDSWILEARNLSGDLLQDAQLKNNALVLNYTPNKDIKIRVILQAKLETESQTEFKIYTAPQYDFPVAGKGNSAIQSFWGASRGGGSRKHEGNDVFAPKGHPVVAITYGTVSSIRNRGLGGKQVWVKDYDNGYLHYYAHLDDWIVKEGDMVWSGDTLGYVGNTGNAKNTPPHLHFGIYKNGSAVDPKPFIWRTQVPENTITLPQLINPRANGFAANLRTEPSSSSDILQDVKTAPVTIIGNTGNWYHVRTSAGLSGYMHKSVLVEK</sequence>
<evidence type="ECO:0000313" key="5">
    <source>
        <dbReference type="Proteomes" id="UP000239747"/>
    </source>
</evidence>
<dbReference type="InterPro" id="IPR016047">
    <property type="entry name" value="M23ase_b-sheet_dom"/>
</dbReference>
<protein>
    <recommendedName>
        <fullName evidence="6">Peptidase M23</fullName>
    </recommendedName>
</protein>
<feature type="transmembrane region" description="Helical" evidence="1">
    <location>
        <begin position="7"/>
        <end position="26"/>
    </location>
</feature>
<gene>
    <name evidence="4" type="ORF">BST92_05255</name>
</gene>
<dbReference type="SUPFAM" id="SSF51261">
    <property type="entry name" value="Duplicated hybrid motif"/>
    <property type="match status" value="1"/>
</dbReference>
<dbReference type="InterPro" id="IPR003646">
    <property type="entry name" value="SH3-like_bac-type"/>
</dbReference>
<dbReference type="InterPro" id="IPR050570">
    <property type="entry name" value="Cell_wall_metabolism_enzyme"/>
</dbReference>
<dbReference type="AlphaFoldDB" id="A0A2S7U8W2"/>
<evidence type="ECO:0000256" key="1">
    <source>
        <dbReference type="SAM" id="Phobius"/>
    </source>
</evidence>
<dbReference type="Pfam" id="PF08239">
    <property type="entry name" value="SH3_3"/>
    <property type="match status" value="1"/>
</dbReference>
<feature type="domain" description="SH3b" evidence="3">
    <location>
        <begin position="321"/>
        <end position="369"/>
    </location>
</feature>
<evidence type="ECO:0000313" key="4">
    <source>
        <dbReference type="EMBL" id="PQJ31366.1"/>
    </source>
</evidence>
<reference evidence="4 5" key="1">
    <citation type="submission" date="2017-01" db="EMBL/GenBank/DDBJ databases">
        <title>Trade-off between light-utilization and light-protection in marine flavobacteria.</title>
        <authorList>
            <person name="Kumagai Y."/>
            <person name="Yoshizawa S."/>
            <person name="Kogure K."/>
            <person name="Iwasaki W."/>
        </authorList>
    </citation>
    <scope>NUCLEOTIDE SEQUENCE [LARGE SCALE GENOMIC DNA]</scope>
    <source>
        <strain evidence="4 5">KCTC 32109</strain>
    </source>
</reference>
<evidence type="ECO:0000259" key="3">
    <source>
        <dbReference type="Pfam" id="PF08239"/>
    </source>
</evidence>
<dbReference type="Proteomes" id="UP000239747">
    <property type="component" value="Unassembled WGS sequence"/>
</dbReference>
<proteinExistence type="predicted"/>
<dbReference type="RefSeq" id="WP_105070500.1">
    <property type="nucleotide sequence ID" value="NZ_MTPW01000001.1"/>
</dbReference>
<dbReference type="EMBL" id="MTPW01000001">
    <property type="protein sequence ID" value="PQJ31366.1"/>
    <property type="molecule type" value="Genomic_DNA"/>
</dbReference>
<dbReference type="Pfam" id="PF01551">
    <property type="entry name" value="Peptidase_M23"/>
    <property type="match status" value="1"/>
</dbReference>
<dbReference type="CDD" id="cd12797">
    <property type="entry name" value="M23_peptidase"/>
    <property type="match status" value="1"/>
</dbReference>
<keyword evidence="1" id="KW-0812">Transmembrane</keyword>
<keyword evidence="5" id="KW-1185">Reference proteome</keyword>
<dbReference type="Gene3D" id="2.70.70.10">
    <property type="entry name" value="Glucose Permease (Domain IIA)"/>
    <property type="match status" value="1"/>
</dbReference>
<keyword evidence="1" id="KW-1133">Transmembrane helix</keyword>
<dbReference type="PANTHER" id="PTHR21666">
    <property type="entry name" value="PEPTIDASE-RELATED"/>
    <property type="match status" value="1"/>
</dbReference>
<accession>A0A2S7U8W2</accession>
<keyword evidence="1" id="KW-0472">Membrane</keyword>